<proteinExistence type="predicted"/>
<dbReference type="OrthoDB" id="2401469at2759"/>
<sequence length="158" mass="18757">MSQLSNIIYKYILAKGRTDILEENNIQFTVKKTLLLNSLTEDLDTPIEEIHDSIKQFINTNKKQSISEIYSEIKEQQLSGYELLTKDQRNEIYPTIWQELGYEQNTNEFFIDNPDPDISLQTGYDRNIKDENYEIMINKFKTLLNETHHYLDKFINLP</sequence>
<gene>
    <name evidence="1" type="ORF">C1645_815191</name>
</gene>
<organism evidence="1 2">
    <name type="scientific">Glomus cerebriforme</name>
    <dbReference type="NCBI Taxonomy" id="658196"/>
    <lineage>
        <taxon>Eukaryota</taxon>
        <taxon>Fungi</taxon>
        <taxon>Fungi incertae sedis</taxon>
        <taxon>Mucoromycota</taxon>
        <taxon>Glomeromycotina</taxon>
        <taxon>Glomeromycetes</taxon>
        <taxon>Glomerales</taxon>
        <taxon>Glomeraceae</taxon>
        <taxon>Glomus</taxon>
    </lineage>
</organism>
<dbReference type="AlphaFoldDB" id="A0A397TFD4"/>
<evidence type="ECO:0000313" key="2">
    <source>
        <dbReference type="Proteomes" id="UP000265703"/>
    </source>
</evidence>
<dbReference type="EMBL" id="QKYT01000042">
    <property type="protein sequence ID" value="RIA96642.1"/>
    <property type="molecule type" value="Genomic_DNA"/>
</dbReference>
<comment type="caution">
    <text evidence="1">The sequence shown here is derived from an EMBL/GenBank/DDBJ whole genome shotgun (WGS) entry which is preliminary data.</text>
</comment>
<reference evidence="1 2" key="1">
    <citation type="submission" date="2018-06" db="EMBL/GenBank/DDBJ databases">
        <title>Comparative genomics reveals the genomic features of Rhizophagus irregularis, R. cerebriforme, R. diaphanum and Gigaspora rosea, and their symbiotic lifestyle signature.</title>
        <authorList>
            <person name="Morin E."/>
            <person name="San Clemente H."/>
            <person name="Chen E.C.H."/>
            <person name="De La Providencia I."/>
            <person name="Hainaut M."/>
            <person name="Kuo A."/>
            <person name="Kohler A."/>
            <person name="Murat C."/>
            <person name="Tang N."/>
            <person name="Roy S."/>
            <person name="Loubradou J."/>
            <person name="Henrissat B."/>
            <person name="Grigoriev I.V."/>
            <person name="Corradi N."/>
            <person name="Roux C."/>
            <person name="Martin F.M."/>
        </authorList>
    </citation>
    <scope>NUCLEOTIDE SEQUENCE [LARGE SCALE GENOMIC DNA]</scope>
    <source>
        <strain evidence="1 2">DAOM 227022</strain>
    </source>
</reference>
<evidence type="ECO:0000313" key="1">
    <source>
        <dbReference type="EMBL" id="RIA96642.1"/>
    </source>
</evidence>
<keyword evidence="2" id="KW-1185">Reference proteome</keyword>
<protein>
    <submittedName>
        <fullName evidence="1">Uncharacterized protein</fullName>
    </submittedName>
</protein>
<name>A0A397TFD4_9GLOM</name>
<accession>A0A397TFD4</accession>
<dbReference type="Proteomes" id="UP000265703">
    <property type="component" value="Unassembled WGS sequence"/>
</dbReference>